<reference evidence="1" key="1">
    <citation type="journal article" date="2021" name="Proc. Natl. Acad. Sci. U.S.A.">
        <title>A Catalog of Tens of Thousands of Viruses from Human Metagenomes Reveals Hidden Associations with Chronic Diseases.</title>
        <authorList>
            <person name="Tisza M.J."/>
            <person name="Buck C.B."/>
        </authorList>
    </citation>
    <scope>NUCLEOTIDE SEQUENCE</scope>
    <source>
        <strain evidence="1">Ctdcr45</strain>
    </source>
</reference>
<evidence type="ECO:0000313" key="1">
    <source>
        <dbReference type="EMBL" id="DAE15369.1"/>
    </source>
</evidence>
<protein>
    <submittedName>
        <fullName evidence="1">Head tail joining protein</fullName>
    </submittedName>
</protein>
<dbReference type="Gene3D" id="2.40.10.270">
    <property type="entry name" value="Bacteriophage SPP1 head-tail adaptor protein"/>
    <property type="match status" value="1"/>
</dbReference>
<dbReference type="EMBL" id="BK015604">
    <property type="protein sequence ID" value="DAE15369.1"/>
    <property type="molecule type" value="Genomic_DNA"/>
</dbReference>
<dbReference type="NCBIfam" id="TIGR01563">
    <property type="entry name" value="gp16_SPP1"/>
    <property type="match status" value="1"/>
</dbReference>
<sequence length="151" mass="17370">MGRLRRFAVRARVGRGRRGEGTPPYGKVRRVNTGKETAMLDAGKLRHRVVVQKYVGEADDYGDIRWADDKNWRNVCVMWAAVDPISGREFYAAEQAQSEVSHKVRIRYRGGIKPGMRLLLDGRRLHIQSVIDWEERHESLLLMVQEVNGGR</sequence>
<name>A0A8S5Q975_9CAUD</name>
<proteinExistence type="predicted"/>
<dbReference type="InterPro" id="IPR008767">
    <property type="entry name" value="Phage_SPP1_head-tail_adaptor"/>
</dbReference>
<accession>A0A8S5Q975</accession>
<organism evidence="1">
    <name type="scientific">Siphoviridae sp. ctdcr45</name>
    <dbReference type="NCBI Taxonomy" id="2825580"/>
    <lineage>
        <taxon>Viruses</taxon>
        <taxon>Duplodnaviria</taxon>
        <taxon>Heunggongvirae</taxon>
        <taxon>Uroviricota</taxon>
        <taxon>Caudoviricetes</taxon>
    </lineage>
</organism>
<dbReference type="InterPro" id="IPR038666">
    <property type="entry name" value="SSP1_head-tail_sf"/>
</dbReference>
<dbReference type="Pfam" id="PF05521">
    <property type="entry name" value="Phage_HCP"/>
    <property type="match status" value="1"/>
</dbReference>